<dbReference type="EMBL" id="JARRAF010000008">
    <property type="protein sequence ID" value="MDK2124130.1"/>
    <property type="molecule type" value="Genomic_DNA"/>
</dbReference>
<dbReference type="RefSeq" id="WP_284100440.1">
    <property type="nucleotide sequence ID" value="NZ_JARRAF010000008.1"/>
</dbReference>
<evidence type="ECO:0000256" key="3">
    <source>
        <dbReference type="ARBA" id="ARBA00023163"/>
    </source>
</evidence>
<proteinExistence type="predicted"/>
<evidence type="ECO:0000259" key="4">
    <source>
        <dbReference type="Pfam" id="PF03472"/>
    </source>
</evidence>
<keyword evidence="3" id="KW-0804">Transcription</keyword>
<gene>
    <name evidence="5" type="ORF">PZA18_08730</name>
</gene>
<protein>
    <submittedName>
        <fullName evidence="5">Autoinducer binding domain-containing protein</fullName>
    </submittedName>
</protein>
<dbReference type="InterPro" id="IPR036693">
    <property type="entry name" value="TF_LuxR_autoind-bd_dom_sf"/>
</dbReference>
<comment type="caution">
    <text evidence="5">The sequence shown here is derived from an EMBL/GenBank/DDBJ whole genome shotgun (WGS) entry which is preliminary data.</text>
</comment>
<dbReference type="InterPro" id="IPR005143">
    <property type="entry name" value="TF_LuxR_autoind-bd_dom"/>
</dbReference>
<feature type="domain" description="Transcription factor LuxR-like autoinducer-binding" evidence="4">
    <location>
        <begin position="14"/>
        <end position="151"/>
    </location>
</feature>
<dbReference type="Gene3D" id="3.30.450.80">
    <property type="entry name" value="Transcription factor LuxR-like, autoinducer-binding domain"/>
    <property type="match status" value="1"/>
</dbReference>
<evidence type="ECO:0000256" key="2">
    <source>
        <dbReference type="ARBA" id="ARBA00023125"/>
    </source>
</evidence>
<organism evidence="5 6">
    <name type="scientific">Parachitinimonas caeni</name>
    <dbReference type="NCBI Taxonomy" id="3031301"/>
    <lineage>
        <taxon>Bacteria</taxon>
        <taxon>Pseudomonadati</taxon>
        <taxon>Pseudomonadota</taxon>
        <taxon>Betaproteobacteria</taxon>
        <taxon>Neisseriales</taxon>
        <taxon>Chitinibacteraceae</taxon>
        <taxon>Parachitinimonas</taxon>
    </lineage>
</organism>
<keyword evidence="2" id="KW-0238">DNA-binding</keyword>
<dbReference type="SUPFAM" id="SSF75516">
    <property type="entry name" value="Pheromone-binding domain of LuxR-like quorum-sensing transcription factors"/>
    <property type="match status" value="1"/>
</dbReference>
<keyword evidence="6" id="KW-1185">Reference proteome</keyword>
<keyword evidence="1" id="KW-0805">Transcription regulation</keyword>
<evidence type="ECO:0000313" key="6">
    <source>
        <dbReference type="Proteomes" id="UP001172778"/>
    </source>
</evidence>
<dbReference type="Proteomes" id="UP001172778">
    <property type="component" value="Unassembled WGS sequence"/>
</dbReference>
<evidence type="ECO:0000313" key="5">
    <source>
        <dbReference type="EMBL" id="MDK2124130.1"/>
    </source>
</evidence>
<accession>A0ABT7DVP1</accession>
<name>A0ABT7DVP1_9NEIS</name>
<dbReference type="Pfam" id="PF03472">
    <property type="entry name" value="Autoind_bind"/>
    <property type="match status" value="1"/>
</dbReference>
<reference evidence="5" key="1">
    <citation type="submission" date="2023-03" db="EMBL/GenBank/DDBJ databases">
        <title>Chitinimonas shenzhenensis gen. nov., sp. nov., a novel member of family Burkholderiaceae isolated from activated sludge collected in Shen Zhen, China.</title>
        <authorList>
            <person name="Wang X."/>
        </authorList>
    </citation>
    <scope>NUCLEOTIDE SEQUENCE</scope>
    <source>
        <strain evidence="5">DQS-5</strain>
    </source>
</reference>
<sequence>MSDLADTVFLLRTADDIRAVTLRAARNLGFDTYAVGYDHRPAKVAETILHNFSKSWDGSGNAELQTRDPVHQKQLRQVAPIVWGRDIYEKTGTQDIWEYYASLGMQSGLDVPLSQKNGVRMVVSVYRDGPLPPLDECIDRLAALHTFAHAIAASILPIANAEQFTERLTFADHSLLCRVLEGWPLKQLLHPRSLTLDSLRRQIRHLCSLAGVNHINGAAALYARAFA</sequence>
<evidence type="ECO:0000256" key="1">
    <source>
        <dbReference type="ARBA" id="ARBA00023015"/>
    </source>
</evidence>